<feature type="transmembrane region" description="Helical" evidence="7">
    <location>
        <begin position="546"/>
        <end position="572"/>
    </location>
</feature>
<feature type="transmembrane region" description="Helical" evidence="7">
    <location>
        <begin position="222"/>
        <end position="255"/>
    </location>
</feature>
<keyword evidence="3" id="KW-0813">Transport</keyword>
<dbReference type="InterPro" id="IPR006153">
    <property type="entry name" value="Cation/H_exchanger_TM"/>
</dbReference>
<evidence type="ECO:0000256" key="1">
    <source>
        <dbReference type="ARBA" id="ARBA00004141"/>
    </source>
</evidence>
<comment type="similarity">
    <text evidence="2">Belongs to the monovalent cation:proton antiporter 2 (CPA2) transporter (TC 2.A.37) family.</text>
</comment>
<evidence type="ECO:0000256" key="4">
    <source>
        <dbReference type="ARBA" id="ARBA00022692"/>
    </source>
</evidence>
<evidence type="ECO:0000256" key="5">
    <source>
        <dbReference type="ARBA" id="ARBA00022989"/>
    </source>
</evidence>
<dbReference type="RefSeq" id="WP_179363318.1">
    <property type="nucleotide sequence ID" value="NZ_CP026994.1"/>
</dbReference>
<dbReference type="OrthoDB" id="43518at2157"/>
<dbReference type="GeneID" id="56060927"/>
<feature type="transmembrane region" description="Helical" evidence="7">
    <location>
        <begin position="267"/>
        <end position="287"/>
    </location>
</feature>
<protein>
    <recommendedName>
        <fullName evidence="8">Cation/H+ exchanger transmembrane domain-containing protein</fullName>
    </recommendedName>
</protein>
<feature type="transmembrane region" description="Helical" evidence="7">
    <location>
        <begin position="91"/>
        <end position="112"/>
    </location>
</feature>
<dbReference type="PANTHER" id="PTHR42751">
    <property type="entry name" value="SODIUM/HYDROGEN EXCHANGER FAMILY/TRKA DOMAIN PROTEIN"/>
    <property type="match status" value="1"/>
</dbReference>
<keyword evidence="5 7" id="KW-1133">Transmembrane helix</keyword>
<evidence type="ECO:0000313" key="9">
    <source>
        <dbReference type="EMBL" id="QLH04430.1"/>
    </source>
</evidence>
<evidence type="ECO:0000256" key="6">
    <source>
        <dbReference type="ARBA" id="ARBA00023136"/>
    </source>
</evidence>
<keyword evidence="6 7" id="KW-0472">Membrane</keyword>
<name>A0A7D5M4N3_9ARCH</name>
<dbReference type="AlphaFoldDB" id="A0A7D5M4N3"/>
<feature type="transmembrane region" description="Helical" evidence="7">
    <location>
        <begin position="58"/>
        <end position="79"/>
    </location>
</feature>
<dbReference type="InterPro" id="IPR038770">
    <property type="entry name" value="Na+/solute_symporter_sf"/>
</dbReference>
<dbReference type="Pfam" id="PF00999">
    <property type="entry name" value="Na_H_Exchanger"/>
    <property type="match status" value="1"/>
</dbReference>
<dbReference type="PANTHER" id="PTHR42751:SF6">
    <property type="entry name" value="CONSERVED INTEGRAL MEMBRANE TRANSPORT PROTEIN-RELATED"/>
    <property type="match status" value="1"/>
</dbReference>
<dbReference type="Proteomes" id="UP000509441">
    <property type="component" value="Chromosome"/>
</dbReference>
<proteinExistence type="inferred from homology"/>
<feature type="transmembrane region" description="Helical" evidence="7">
    <location>
        <begin position="294"/>
        <end position="315"/>
    </location>
</feature>
<keyword evidence="4 7" id="KW-0812">Transmembrane</keyword>
<feature type="transmembrane region" description="Helical" evidence="7">
    <location>
        <begin position="33"/>
        <end position="52"/>
    </location>
</feature>
<comment type="subcellular location">
    <subcellularLocation>
        <location evidence="1">Membrane</location>
        <topology evidence="1">Multi-pass membrane protein</topology>
    </subcellularLocation>
</comment>
<dbReference type="GO" id="GO:0016020">
    <property type="term" value="C:membrane"/>
    <property type="evidence" value="ECO:0007669"/>
    <property type="project" value="UniProtKB-SubCell"/>
</dbReference>
<dbReference type="GO" id="GO:0015297">
    <property type="term" value="F:antiporter activity"/>
    <property type="evidence" value="ECO:0007669"/>
    <property type="project" value="InterPro"/>
</dbReference>
<dbReference type="GO" id="GO:1902600">
    <property type="term" value="P:proton transmembrane transport"/>
    <property type="evidence" value="ECO:0007669"/>
    <property type="project" value="InterPro"/>
</dbReference>
<evidence type="ECO:0000259" key="8">
    <source>
        <dbReference type="Pfam" id="PF00999"/>
    </source>
</evidence>
<evidence type="ECO:0000256" key="2">
    <source>
        <dbReference type="ARBA" id="ARBA00005551"/>
    </source>
</evidence>
<dbReference type="EMBL" id="CP026994">
    <property type="protein sequence ID" value="QLH04430.1"/>
    <property type="molecule type" value="Genomic_DNA"/>
</dbReference>
<dbReference type="Gene3D" id="1.20.1530.20">
    <property type="match status" value="1"/>
</dbReference>
<sequence>MTVEVTDFLALLALLLGGGMIGAGIMKKIKFPTIIGFILIGMIAGPYGLGIVDDVELINLLAELGIIILLFVVGLEFSLQKLRKAGIKPIVVGMSELSIMFFLAYIGAFSFGWTHLEALYLAGILSISSTAISLRILRDLKLVKTKEFNTVITILIVEDLAAVLLLVILGNASAGAELDFTGVGILVLQSLTFFVIALGLGIKLIPKLLEKIHGLDIPEAPFITALALGFGLAVLAHFLGQSSAIGAFIMGMIIASSKHSEQITKKILPLRDFFGVIFFVSIGMLVNIMAIPEVALISIPIIILAIIGKFVGNFFGASIGGHDVPGASTIGTVMVPRGEFSFIMAKQAVDGGSVRDTLYPVTMLVTLATMLCIPLLLKILPTLANRESYVPMKLLNPIFIVGRFFNKLMNSSDGDTQFNKLLKEHGPKFFVNLMIVIAILAVIDYFNDDIVNIITQTGIPLAIDPEILLTIVSVLLIIYPVIAMLGKIEKLVTNISDILSTKLIPADTQKLEEKPLHRLLRNIFFTGFILVLIAVIQPYIGDLDYLPFLPFIISGIGLAIAILLIADSVFVFQKLSHGHIMDSLMKDDEELESEEK</sequence>
<gene>
    <name evidence="9" type="ORF">C5F49_03190</name>
</gene>
<feature type="transmembrane region" description="Helical" evidence="7">
    <location>
        <begin position="519"/>
        <end position="540"/>
    </location>
</feature>
<organism evidence="9 10">
    <name type="scientific">Nitrosopumilus oxyclinae</name>
    <dbReference type="NCBI Taxonomy" id="1959104"/>
    <lineage>
        <taxon>Archaea</taxon>
        <taxon>Nitrososphaerota</taxon>
        <taxon>Nitrososphaeria</taxon>
        <taxon>Nitrosopumilales</taxon>
        <taxon>Nitrosopumilaceae</taxon>
        <taxon>Nitrosopumilus</taxon>
    </lineage>
</organism>
<feature type="domain" description="Cation/H+ exchanger transmembrane" evidence="8">
    <location>
        <begin position="23"/>
        <end position="379"/>
    </location>
</feature>
<evidence type="ECO:0000256" key="3">
    <source>
        <dbReference type="ARBA" id="ARBA00022448"/>
    </source>
</evidence>
<feature type="transmembrane region" description="Helical" evidence="7">
    <location>
        <begin position="182"/>
        <end position="202"/>
    </location>
</feature>
<evidence type="ECO:0000313" key="10">
    <source>
        <dbReference type="Proteomes" id="UP000509441"/>
    </source>
</evidence>
<keyword evidence="10" id="KW-1185">Reference proteome</keyword>
<accession>A0A7D5M4N3</accession>
<feature type="transmembrane region" description="Helical" evidence="7">
    <location>
        <begin position="429"/>
        <end position="447"/>
    </location>
</feature>
<dbReference type="KEGG" id="nox:C5F49_03190"/>
<reference evidence="9 10" key="1">
    <citation type="submission" date="2018-02" db="EMBL/GenBank/DDBJ databases">
        <title>Complete genome of Nitrosopumilus oxyclinae HCE1.</title>
        <authorList>
            <person name="Qin W."/>
            <person name="Zheng Y."/>
            <person name="Stahl D.A."/>
        </authorList>
    </citation>
    <scope>NUCLEOTIDE SEQUENCE [LARGE SCALE GENOMIC DNA]</scope>
    <source>
        <strain evidence="9 10">HCE1</strain>
    </source>
</reference>
<evidence type="ECO:0000256" key="7">
    <source>
        <dbReference type="SAM" id="Phobius"/>
    </source>
</evidence>
<feature type="transmembrane region" description="Helical" evidence="7">
    <location>
        <begin position="149"/>
        <end position="170"/>
    </location>
</feature>
<feature type="transmembrane region" description="Helical" evidence="7">
    <location>
        <begin position="118"/>
        <end position="137"/>
    </location>
</feature>
<feature type="transmembrane region" description="Helical" evidence="7">
    <location>
        <begin position="467"/>
        <end position="486"/>
    </location>
</feature>
<feature type="transmembrane region" description="Helical" evidence="7">
    <location>
        <begin position="6"/>
        <end position="26"/>
    </location>
</feature>
<feature type="transmembrane region" description="Helical" evidence="7">
    <location>
        <begin position="358"/>
        <end position="377"/>
    </location>
</feature>